<evidence type="ECO:0000256" key="2">
    <source>
        <dbReference type="ARBA" id="ARBA00023125"/>
    </source>
</evidence>
<keyword evidence="1" id="KW-0805">Transcription regulation</keyword>
<reference evidence="6" key="1">
    <citation type="journal article" date="2019" name="Int. J. Syst. Evol. Microbiol.">
        <title>The Global Catalogue of Microorganisms (GCM) 10K type strain sequencing project: providing services to taxonomists for standard genome sequencing and annotation.</title>
        <authorList>
            <consortium name="The Broad Institute Genomics Platform"/>
            <consortium name="The Broad Institute Genome Sequencing Center for Infectious Disease"/>
            <person name="Wu L."/>
            <person name="Ma J."/>
        </authorList>
    </citation>
    <scope>NUCLEOTIDE SEQUENCE [LARGE SCALE GENOMIC DNA]</scope>
    <source>
        <strain evidence="6">JCM 17979</strain>
    </source>
</reference>
<feature type="domain" description="HTH gntR-type" evidence="4">
    <location>
        <begin position="7"/>
        <end position="75"/>
    </location>
</feature>
<dbReference type="Gene3D" id="3.40.1410.10">
    <property type="entry name" value="Chorismate lyase-like"/>
    <property type="match status" value="1"/>
</dbReference>
<dbReference type="SMART" id="SM00345">
    <property type="entry name" value="HTH_GNTR"/>
    <property type="match status" value="1"/>
</dbReference>
<dbReference type="RefSeq" id="WP_345418978.1">
    <property type="nucleotide sequence ID" value="NZ_BAABHO010000034.1"/>
</dbReference>
<comment type="caution">
    <text evidence="5">The sequence shown here is derived from an EMBL/GenBank/DDBJ whole genome shotgun (WGS) entry which is preliminary data.</text>
</comment>
<dbReference type="Pfam" id="PF07702">
    <property type="entry name" value="UTRA"/>
    <property type="match status" value="1"/>
</dbReference>
<evidence type="ECO:0000256" key="3">
    <source>
        <dbReference type="ARBA" id="ARBA00023163"/>
    </source>
</evidence>
<dbReference type="Gene3D" id="1.10.10.10">
    <property type="entry name" value="Winged helix-like DNA-binding domain superfamily/Winged helix DNA-binding domain"/>
    <property type="match status" value="1"/>
</dbReference>
<dbReference type="Proteomes" id="UP001500928">
    <property type="component" value="Unassembled WGS sequence"/>
</dbReference>
<dbReference type="SUPFAM" id="SSF46785">
    <property type="entry name" value="Winged helix' DNA-binding domain"/>
    <property type="match status" value="1"/>
</dbReference>
<organism evidence="5 6">
    <name type="scientific">Actinomycetospora chlora</name>
    <dbReference type="NCBI Taxonomy" id="663608"/>
    <lineage>
        <taxon>Bacteria</taxon>
        <taxon>Bacillati</taxon>
        <taxon>Actinomycetota</taxon>
        <taxon>Actinomycetes</taxon>
        <taxon>Pseudonocardiales</taxon>
        <taxon>Pseudonocardiaceae</taxon>
        <taxon>Actinomycetospora</taxon>
    </lineage>
</organism>
<evidence type="ECO:0000256" key="1">
    <source>
        <dbReference type="ARBA" id="ARBA00023015"/>
    </source>
</evidence>
<dbReference type="InterPro" id="IPR036390">
    <property type="entry name" value="WH_DNA-bd_sf"/>
</dbReference>
<dbReference type="PRINTS" id="PR00035">
    <property type="entry name" value="HTHGNTR"/>
</dbReference>
<dbReference type="InterPro" id="IPR050679">
    <property type="entry name" value="Bact_HTH_transcr_reg"/>
</dbReference>
<dbReference type="PROSITE" id="PS50949">
    <property type="entry name" value="HTH_GNTR"/>
    <property type="match status" value="1"/>
</dbReference>
<gene>
    <name evidence="5" type="ORF">GCM10023200_39310</name>
</gene>
<dbReference type="InterPro" id="IPR028978">
    <property type="entry name" value="Chorismate_lyase_/UTRA_dom_sf"/>
</dbReference>
<dbReference type="Pfam" id="PF00392">
    <property type="entry name" value="GntR"/>
    <property type="match status" value="1"/>
</dbReference>
<keyword evidence="2" id="KW-0238">DNA-binding</keyword>
<keyword evidence="6" id="KW-1185">Reference proteome</keyword>
<dbReference type="SUPFAM" id="SSF64288">
    <property type="entry name" value="Chorismate lyase-like"/>
    <property type="match status" value="1"/>
</dbReference>
<proteinExistence type="predicted"/>
<dbReference type="EMBL" id="BAABHO010000034">
    <property type="protein sequence ID" value="GAA4798731.1"/>
    <property type="molecule type" value="Genomic_DNA"/>
</dbReference>
<dbReference type="PANTHER" id="PTHR44846:SF17">
    <property type="entry name" value="GNTR-FAMILY TRANSCRIPTIONAL REGULATOR"/>
    <property type="match status" value="1"/>
</dbReference>
<dbReference type="SMART" id="SM00866">
    <property type="entry name" value="UTRA"/>
    <property type="match status" value="1"/>
</dbReference>
<sequence>MTSRGAGPIYQRIADDLRARIQSGELGAGAKLPTEQSLTTDYSVTRATVRQAMQVLVNEGLVVSERPRGHFVRQIERLTYRPQKEWRERPLHRELDQFMDEQVELGRKPSQTIAVELATPPADVAARLGLGETDTVVIRKRVRYLDGTPFNTNDSYFPLELVQGSEIMHPADIGRGANVVLAELGAEQTHAVDEIEVRMPTPDEASRLEIGLGVPVAMHRVTGYTDDGRPVRVVRNVLPGDRHLIAFERTRPTKHERDTER</sequence>
<protein>
    <submittedName>
        <fullName evidence="5">GntR family transcriptional regulator</fullName>
    </submittedName>
</protein>
<evidence type="ECO:0000313" key="6">
    <source>
        <dbReference type="Proteomes" id="UP001500928"/>
    </source>
</evidence>
<evidence type="ECO:0000313" key="5">
    <source>
        <dbReference type="EMBL" id="GAA4798731.1"/>
    </source>
</evidence>
<name>A0ABP9BPV2_9PSEU</name>
<dbReference type="InterPro" id="IPR000524">
    <property type="entry name" value="Tscrpt_reg_HTH_GntR"/>
</dbReference>
<dbReference type="CDD" id="cd07377">
    <property type="entry name" value="WHTH_GntR"/>
    <property type="match status" value="1"/>
</dbReference>
<evidence type="ECO:0000259" key="4">
    <source>
        <dbReference type="PROSITE" id="PS50949"/>
    </source>
</evidence>
<dbReference type="InterPro" id="IPR011663">
    <property type="entry name" value="UTRA"/>
</dbReference>
<dbReference type="PANTHER" id="PTHR44846">
    <property type="entry name" value="MANNOSYL-D-GLYCERATE TRANSPORT/METABOLISM SYSTEM REPRESSOR MNGR-RELATED"/>
    <property type="match status" value="1"/>
</dbReference>
<accession>A0ABP9BPV2</accession>
<dbReference type="InterPro" id="IPR036388">
    <property type="entry name" value="WH-like_DNA-bd_sf"/>
</dbReference>
<keyword evidence="3" id="KW-0804">Transcription</keyword>